<accession>A0AAN8E8R0</accession>
<evidence type="ECO:0000256" key="2">
    <source>
        <dbReference type="SAM" id="Phobius"/>
    </source>
</evidence>
<evidence type="ECO:0000313" key="3">
    <source>
        <dbReference type="EMBL" id="KAK5949154.1"/>
    </source>
</evidence>
<feature type="compositionally biased region" description="Polar residues" evidence="1">
    <location>
        <begin position="230"/>
        <end position="239"/>
    </location>
</feature>
<feature type="transmembrane region" description="Helical" evidence="2">
    <location>
        <begin position="373"/>
        <end position="396"/>
    </location>
</feature>
<name>A0AAN8E8R0_9EURO</name>
<keyword evidence="2" id="KW-1133">Transmembrane helix</keyword>
<sequence>MPQTQKARSSSTPRHYNLGLRLISPLSRLLPGKFCPTELWQCCLWALSNLALPIVFGSETPVLLKRFNTSNEELLNVMTRILHAQEEAIIDDLLDTDLLFEMTQAYYQRLGAQAIRFGYTTTDNSSTIQGVAVRNENRLIVQIVPMRIMDGLLAAIIVLASYILVSLRIQTSLPFDPARLAGLLLILKQQPWARTMFLHTGYFGEEQLQQKLQQARGVTPNPQSDEDSQGVATTVSDWPNDTDRQDGERKIHHKVLVRKWWRPLTITIWIRSIMFLLTILIIVALQVLLRYSRSKHGLANVPVRGQTHLAWSIVPASAMVFLGIYFRALGFCYKTFSPYCRLRQDDTARPLFINYLTSTEIEVLASSIEDRQYAIISLATASLISAFLTIVMSGVWSAQSVPSTQQVLLNQDTWFFNDSVTDEGEVGNNAYLSSLILGTNASYPSWTHGEFALGSVSLRDNPSTMAEAEQTIRTDLPAIRASLNCTIYDQTQIPDLTFVAVAGANGSRASLRSYSVRLELPGPPACAEGTHHYIHPSAENTEIGWFDYFNNTQEDCPILSYVWGRWDTSKDEVAETKDVGYATALSCSESIEQVQIDTTLSYPGLSIATNEEPRVLVGSVPRRFSTKKMALPYENLSEMSRVSGDSSLPVFAGALLQHYGITVADFSDPEKSTVVAEAIQSAHKIIRAQQYNGALERQVDSLSNELGPITAELINANRYRLVQNAISTHILSALLAIMLICAALSSWLMSTNYVLPKNPCSIAAIVSLLADSNILDDEVLLQELRGELAKRPGRSRRSNMGARKFRMGWFDEPGSREQLFTINQLGAAEAR</sequence>
<evidence type="ECO:0000256" key="1">
    <source>
        <dbReference type="SAM" id="MobiDB-lite"/>
    </source>
</evidence>
<protein>
    <submittedName>
        <fullName evidence="3">Uncharacterized protein</fullName>
    </submittedName>
</protein>
<keyword evidence="4" id="KW-1185">Reference proteome</keyword>
<dbReference type="Proteomes" id="UP001316803">
    <property type="component" value="Unassembled WGS sequence"/>
</dbReference>
<feature type="transmembrane region" description="Helical" evidence="2">
    <location>
        <begin position="144"/>
        <end position="165"/>
    </location>
</feature>
<dbReference type="PANTHER" id="PTHR37544">
    <property type="entry name" value="SPRAY-RELATED"/>
    <property type="match status" value="1"/>
</dbReference>
<dbReference type="EMBL" id="JAKLMC020000039">
    <property type="protein sequence ID" value="KAK5949154.1"/>
    <property type="molecule type" value="Genomic_DNA"/>
</dbReference>
<proteinExistence type="predicted"/>
<evidence type="ECO:0000313" key="4">
    <source>
        <dbReference type="Proteomes" id="UP001316803"/>
    </source>
</evidence>
<comment type="caution">
    <text evidence="3">The sequence shown here is derived from an EMBL/GenBank/DDBJ whole genome shotgun (WGS) entry which is preliminary data.</text>
</comment>
<feature type="transmembrane region" description="Helical" evidence="2">
    <location>
        <begin position="730"/>
        <end position="749"/>
    </location>
</feature>
<feature type="region of interest" description="Disordered" evidence="1">
    <location>
        <begin position="214"/>
        <end position="246"/>
    </location>
</feature>
<dbReference type="PANTHER" id="PTHR37544:SF1">
    <property type="entry name" value="PHOSPHORIBOSYLAMINOIMIDAZOLE-SUCCINOCARBOXAMIDE SYNTHASE"/>
    <property type="match status" value="1"/>
</dbReference>
<dbReference type="InterPro" id="IPR021840">
    <property type="entry name" value="DUF3433"/>
</dbReference>
<organism evidence="3 4">
    <name type="scientific">Knufia fluminis</name>
    <dbReference type="NCBI Taxonomy" id="191047"/>
    <lineage>
        <taxon>Eukaryota</taxon>
        <taxon>Fungi</taxon>
        <taxon>Dikarya</taxon>
        <taxon>Ascomycota</taxon>
        <taxon>Pezizomycotina</taxon>
        <taxon>Eurotiomycetes</taxon>
        <taxon>Chaetothyriomycetidae</taxon>
        <taxon>Chaetothyriales</taxon>
        <taxon>Trichomeriaceae</taxon>
        <taxon>Knufia</taxon>
    </lineage>
</organism>
<keyword evidence="2" id="KW-0472">Membrane</keyword>
<dbReference type="Pfam" id="PF11915">
    <property type="entry name" value="DUF3433"/>
    <property type="match status" value="1"/>
</dbReference>
<feature type="transmembrane region" description="Helical" evidence="2">
    <location>
        <begin position="268"/>
        <end position="289"/>
    </location>
</feature>
<reference evidence="3 4" key="1">
    <citation type="submission" date="2022-12" db="EMBL/GenBank/DDBJ databases">
        <title>Genomic features and morphological characterization of a novel Knufia sp. strain isolated from spacecraft assembly facility.</title>
        <authorList>
            <person name="Teixeira M."/>
            <person name="Chander A.M."/>
            <person name="Stajich J.E."/>
            <person name="Venkateswaran K."/>
        </authorList>
    </citation>
    <scope>NUCLEOTIDE SEQUENCE [LARGE SCALE GENOMIC DNA]</scope>
    <source>
        <strain evidence="3 4">FJI-L2-BK-P2</strain>
    </source>
</reference>
<dbReference type="AlphaFoldDB" id="A0AAN8E8R0"/>
<gene>
    <name evidence="3" type="ORF">OHC33_009895</name>
</gene>
<feature type="transmembrane region" description="Helical" evidence="2">
    <location>
        <begin position="309"/>
        <end position="333"/>
    </location>
</feature>
<keyword evidence="2" id="KW-0812">Transmembrane</keyword>